<reference evidence="5 6" key="1">
    <citation type="submission" date="2022-06" db="EMBL/GenBank/DDBJ databases">
        <title>Endosaccharibacter gen. nov., sp. nov., endophytic bacteria isolated from sugarcane.</title>
        <authorList>
            <person name="Pitiwittayakul N."/>
            <person name="Yukphan P."/>
            <person name="Charoenyingcharoen P."/>
            <person name="Tanasupawat S."/>
        </authorList>
    </citation>
    <scope>NUCLEOTIDE SEQUENCE [LARGE SCALE GENOMIC DNA]</scope>
    <source>
        <strain evidence="5 6">KSS8</strain>
    </source>
</reference>
<dbReference type="Pfam" id="PF07729">
    <property type="entry name" value="FCD"/>
    <property type="match status" value="1"/>
</dbReference>
<keyword evidence="3" id="KW-0804">Transcription</keyword>
<dbReference type="Gene3D" id="1.10.10.10">
    <property type="entry name" value="Winged helix-like DNA-binding domain superfamily/Winged helix DNA-binding domain"/>
    <property type="match status" value="1"/>
</dbReference>
<dbReference type="Gene3D" id="1.20.120.530">
    <property type="entry name" value="GntR ligand-binding domain-like"/>
    <property type="match status" value="1"/>
</dbReference>
<dbReference type="InterPro" id="IPR036388">
    <property type="entry name" value="WH-like_DNA-bd_sf"/>
</dbReference>
<dbReference type="InterPro" id="IPR011711">
    <property type="entry name" value="GntR_C"/>
</dbReference>
<dbReference type="InterPro" id="IPR000524">
    <property type="entry name" value="Tscrpt_reg_HTH_GntR"/>
</dbReference>
<evidence type="ECO:0000259" key="4">
    <source>
        <dbReference type="PROSITE" id="PS50949"/>
    </source>
</evidence>
<dbReference type="Proteomes" id="UP001524587">
    <property type="component" value="Unassembled WGS sequence"/>
</dbReference>
<protein>
    <submittedName>
        <fullName evidence="5">GntR family transcriptional regulator</fullName>
    </submittedName>
</protein>
<dbReference type="RefSeq" id="WP_422864040.1">
    <property type="nucleotide sequence ID" value="NZ_JAMSKV010000006.1"/>
</dbReference>
<evidence type="ECO:0000256" key="3">
    <source>
        <dbReference type="ARBA" id="ARBA00023163"/>
    </source>
</evidence>
<keyword evidence="6" id="KW-1185">Reference proteome</keyword>
<dbReference type="InterPro" id="IPR008920">
    <property type="entry name" value="TF_FadR/GntR_C"/>
</dbReference>
<name>A0ABT1W6T7_9PROT</name>
<gene>
    <name evidence="5" type="ORF">NFI95_08870</name>
</gene>
<keyword evidence="1" id="KW-0805">Transcription regulation</keyword>
<dbReference type="SUPFAM" id="SSF46785">
    <property type="entry name" value="Winged helix' DNA-binding domain"/>
    <property type="match status" value="1"/>
</dbReference>
<dbReference type="Pfam" id="PF00392">
    <property type="entry name" value="GntR"/>
    <property type="match status" value="1"/>
</dbReference>
<evidence type="ECO:0000313" key="5">
    <source>
        <dbReference type="EMBL" id="MCQ8278562.1"/>
    </source>
</evidence>
<dbReference type="CDD" id="cd07377">
    <property type="entry name" value="WHTH_GntR"/>
    <property type="match status" value="1"/>
</dbReference>
<dbReference type="EMBL" id="JAMSKV010000006">
    <property type="protein sequence ID" value="MCQ8278562.1"/>
    <property type="molecule type" value="Genomic_DNA"/>
</dbReference>
<dbReference type="PROSITE" id="PS50949">
    <property type="entry name" value="HTH_GNTR"/>
    <property type="match status" value="1"/>
</dbReference>
<dbReference type="SMART" id="SM00895">
    <property type="entry name" value="FCD"/>
    <property type="match status" value="1"/>
</dbReference>
<organism evidence="5 6">
    <name type="scientific">Endosaccharibacter trunci</name>
    <dbReference type="NCBI Taxonomy" id="2812733"/>
    <lineage>
        <taxon>Bacteria</taxon>
        <taxon>Pseudomonadati</taxon>
        <taxon>Pseudomonadota</taxon>
        <taxon>Alphaproteobacteria</taxon>
        <taxon>Acetobacterales</taxon>
        <taxon>Acetobacteraceae</taxon>
        <taxon>Endosaccharibacter</taxon>
    </lineage>
</organism>
<dbReference type="PANTHER" id="PTHR43537:SF41">
    <property type="entry name" value="TRANSCRIPTIONAL REGULATORY PROTEIN"/>
    <property type="match status" value="1"/>
</dbReference>
<accession>A0ABT1W6T7</accession>
<keyword evidence="2" id="KW-0238">DNA-binding</keyword>
<evidence type="ECO:0000256" key="2">
    <source>
        <dbReference type="ARBA" id="ARBA00023125"/>
    </source>
</evidence>
<proteinExistence type="predicted"/>
<dbReference type="SUPFAM" id="SSF48008">
    <property type="entry name" value="GntR ligand-binding domain-like"/>
    <property type="match status" value="1"/>
</dbReference>
<dbReference type="SMART" id="SM00345">
    <property type="entry name" value="HTH_GNTR"/>
    <property type="match status" value="1"/>
</dbReference>
<dbReference type="InterPro" id="IPR036390">
    <property type="entry name" value="WH_DNA-bd_sf"/>
</dbReference>
<evidence type="ECO:0000256" key="1">
    <source>
        <dbReference type="ARBA" id="ARBA00023015"/>
    </source>
</evidence>
<sequence>MSRILTQYEDPGAVLEIRTLAERVHDLVRDRILSGGIAAGEPIRQDTLAAEFGISKIPLREALVRLEQGGLVRSQAHRGYVVAALSMTEAEEVFALRLQLEPAAIARGSRIADAAAHRAARTMLMSLDDSIHAGSEDQGRLNRLFHMLLMQPGAGPLTRSFLEQLHTLSERYTRLHLLQTGRESRACEEHREMLDLWIAGEADALEALTRKHILDTLADLRSELSEAGNPD</sequence>
<comment type="caution">
    <text evidence="5">The sequence shown here is derived from an EMBL/GenBank/DDBJ whole genome shotgun (WGS) entry which is preliminary data.</text>
</comment>
<dbReference type="PANTHER" id="PTHR43537">
    <property type="entry name" value="TRANSCRIPTIONAL REGULATOR, GNTR FAMILY"/>
    <property type="match status" value="1"/>
</dbReference>
<evidence type="ECO:0000313" key="6">
    <source>
        <dbReference type="Proteomes" id="UP001524587"/>
    </source>
</evidence>
<feature type="domain" description="HTH gntR-type" evidence="4">
    <location>
        <begin position="18"/>
        <end position="85"/>
    </location>
</feature>